<sequence length="323" mass="36514">MRKALLTFLLACCLFALSAEPVYRLSNSIGQDRGPYQGEGEYVLVLDESQTQLYQGQTLLWTRKSFLHGGDESRVIRFAHLEDDQIQWFSGGNLVREQQGSHVWHYTYADDGKLKQSTHMRDTVLEGVTLYGYGGPNGSLSTLLYVNATQHTYTLLGGLGDSRFLVFATQEEGQGFTTLANGHTFHQAWKEGSSLSSSRIAYRDEGGFILYRSAGAELMEETYDEHALLISRKTPSYLTEYRYNEERMLIEEQTLRSDGNQTLTTYEGGRRSMVEERKSGQTVKISRFLADGRSIVTLFSEGKPYSDVTYAIDGKRVLSISYR</sequence>
<dbReference type="SUPFAM" id="SSF69304">
    <property type="entry name" value="Tricorn protease N-terminal domain"/>
    <property type="match status" value="1"/>
</dbReference>
<dbReference type="EMBL" id="VSSQ01004751">
    <property type="protein sequence ID" value="MPM26506.1"/>
    <property type="molecule type" value="Genomic_DNA"/>
</dbReference>
<organism evidence="1">
    <name type="scientific">bioreactor metagenome</name>
    <dbReference type="NCBI Taxonomy" id="1076179"/>
    <lineage>
        <taxon>unclassified sequences</taxon>
        <taxon>metagenomes</taxon>
        <taxon>ecological metagenomes</taxon>
    </lineage>
</organism>
<dbReference type="AlphaFoldDB" id="A0A644YD75"/>
<evidence type="ECO:0008006" key="2">
    <source>
        <dbReference type="Google" id="ProtNLM"/>
    </source>
</evidence>
<protein>
    <recommendedName>
        <fullName evidence="2">YD repeat-containing protein</fullName>
    </recommendedName>
</protein>
<comment type="caution">
    <text evidence="1">The sequence shown here is derived from an EMBL/GenBank/DDBJ whole genome shotgun (WGS) entry which is preliminary data.</text>
</comment>
<name>A0A644YD75_9ZZZZ</name>
<evidence type="ECO:0000313" key="1">
    <source>
        <dbReference type="EMBL" id="MPM26506.1"/>
    </source>
</evidence>
<accession>A0A644YD75</accession>
<gene>
    <name evidence="1" type="ORF">SDC9_73010</name>
</gene>
<proteinExistence type="predicted"/>
<reference evidence="1" key="1">
    <citation type="submission" date="2019-08" db="EMBL/GenBank/DDBJ databases">
        <authorList>
            <person name="Kucharzyk K."/>
            <person name="Murdoch R.W."/>
            <person name="Higgins S."/>
            <person name="Loffler F."/>
        </authorList>
    </citation>
    <scope>NUCLEOTIDE SEQUENCE</scope>
</reference>